<evidence type="ECO:0000313" key="1">
    <source>
        <dbReference type="EMBL" id="KAI5663420.1"/>
    </source>
</evidence>
<reference evidence="2" key="1">
    <citation type="journal article" date="2023" name="Nat. Plants">
        <title>Single-cell RNA sequencing provides a high-resolution roadmap for understanding the multicellular compartmentation of specialized metabolism.</title>
        <authorList>
            <person name="Sun S."/>
            <person name="Shen X."/>
            <person name="Li Y."/>
            <person name="Li Y."/>
            <person name="Wang S."/>
            <person name="Li R."/>
            <person name="Zhang H."/>
            <person name="Shen G."/>
            <person name="Guo B."/>
            <person name="Wei J."/>
            <person name="Xu J."/>
            <person name="St-Pierre B."/>
            <person name="Chen S."/>
            <person name="Sun C."/>
        </authorList>
    </citation>
    <scope>NUCLEOTIDE SEQUENCE [LARGE SCALE GENOMIC DNA]</scope>
</reference>
<dbReference type="Proteomes" id="UP001060085">
    <property type="component" value="Linkage Group LG05"/>
</dbReference>
<accession>A0ACC0ASU1</accession>
<proteinExistence type="predicted"/>
<comment type="caution">
    <text evidence="1">The sequence shown here is derived from an EMBL/GenBank/DDBJ whole genome shotgun (WGS) entry which is preliminary data.</text>
</comment>
<keyword evidence="2" id="KW-1185">Reference proteome</keyword>
<protein>
    <submittedName>
        <fullName evidence="1">Uncharacterized protein</fullName>
    </submittedName>
</protein>
<dbReference type="EMBL" id="CM044705">
    <property type="protein sequence ID" value="KAI5663420.1"/>
    <property type="molecule type" value="Genomic_DNA"/>
</dbReference>
<sequence>MVEDNGEDEYVRKPIDTFCNRKEVVEEGVVSKGPDNINLEHEHSAINTLLKRDTSFMNDEQAKMIKPFEISKDTVSWVVNNFDCERWSLNLHGKIVSIDEKDVENVLGIKSGVMDIIEALVKGNCDSALARKVGLEIEHGLIALPKIRERLMAIDSYEKEFIMKYVLFIVGKFLSPLTKSSVRRSMLSLLSSIKQIRELNWSKFVLDSIVIGLKKRNRENKASILYMEHFYTIGERMLSEISRNQTRVLNWDENRVLSRVTALQSIGHFRGEDVPIVDVKKLGVDIHLEGVYKRIDLLDQNMKELRGGLEGVREEVTHIGKSVKASNRSVMEVVRKMKLRDIRDDIRGKEERSQKNSDVQCENKDRFCFGDSTKWNEEDDQLGGDVNDEIRVAGNKMAEWKIANEKEKESPNEEYVRSDNEYNDMEIDKDGLRKHVNGKEGQGERLREPRDNHIADIVSRIKCSLFRSLKPRGWVGVINYFACMLLSRARQVENGKDISNWYLPSWLQGNLLKRKIHIHIFNQFLTSEKYEGNVASCEKHKIVIFDSDWMLILIRAKGDMVNEVVHSISHQNDIAIRLLLDESNLARDLILKAFGYNISGPFDLAALFRAQANLSFYFVQ</sequence>
<gene>
    <name evidence="1" type="ORF">M9H77_22743</name>
</gene>
<organism evidence="1 2">
    <name type="scientific">Catharanthus roseus</name>
    <name type="common">Madagascar periwinkle</name>
    <name type="synonym">Vinca rosea</name>
    <dbReference type="NCBI Taxonomy" id="4058"/>
    <lineage>
        <taxon>Eukaryota</taxon>
        <taxon>Viridiplantae</taxon>
        <taxon>Streptophyta</taxon>
        <taxon>Embryophyta</taxon>
        <taxon>Tracheophyta</taxon>
        <taxon>Spermatophyta</taxon>
        <taxon>Magnoliopsida</taxon>
        <taxon>eudicotyledons</taxon>
        <taxon>Gunneridae</taxon>
        <taxon>Pentapetalae</taxon>
        <taxon>asterids</taxon>
        <taxon>lamiids</taxon>
        <taxon>Gentianales</taxon>
        <taxon>Apocynaceae</taxon>
        <taxon>Rauvolfioideae</taxon>
        <taxon>Vinceae</taxon>
        <taxon>Catharanthinae</taxon>
        <taxon>Catharanthus</taxon>
    </lineage>
</organism>
<evidence type="ECO:0000313" key="2">
    <source>
        <dbReference type="Proteomes" id="UP001060085"/>
    </source>
</evidence>
<name>A0ACC0ASU1_CATRO</name>